<dbReference type="EMBL" id="CALNXI010000084">
    <property type="protein sequence ID" value="CAH3018329.1"/>
    <property type="molecule type" value="Genomic_DNA"/>
</dbReference>
<dbReference type="Proteomes" id="UP001159427">
    <property type="component" value="Unassembled WGS sequence"/>
</dbReference>
<sequence>MAFVYSPSKNALYESYFRDHSSFSMLNESEDEDNIYSSHVEKGQIASSDEEY</sequence>
<proteinExistence type="predicted"/>
<accession>A0ABN8LMC4</accession>
<organism evidence="2 3">
    <name type="scientific">Porites evermanni</name>
    <dbReference type="NCBI Taxonomy" id="104178"/>
    <lineage>
        <taxon>Eukaryota</taxon>
        <taxon>Metazoa</taxon>
        <taxon>Cnidaria</taxon>
        <taxon>Anthozoa</taxon>
        <taxon>Hexacorallia</taxon>
        <taxon>Scleractinia</taxon>
        <taxon>Fungiina</taxon>
        <taxon>Poritidae</taxon>
        <taxon>Porites</taxon>
    </lineage>
</organism>
<reference evidence="2 3" key="1">
    <citation type="submission" date="2022-05" db="EMBL/GenBank/DDBJ databases">
        <authorList>
            <consortium name="Genoscope - CEA"/>
            <person name="William W."/>
        </authorList>
    </citation>
    <scope>NUCLEOTIDE SEQUENCE [LARGE SCALE GENOMIC DNA]</scope>
</reference>
<evidence type="ECO:0000256" key="1">
    <source>
        <dbReference type="SAM" id="MobiDB-lite"/>
    </source>
</evidence>
<evidence type="ECO:0000313" key="3">
    <source>
        <dbReference type="Proteomes" id="UP001159427"/>
    </source>
</evidence>
<protein>
    <submittedName>
        <fullName evidence="2">Uncharacterized protein</fullName>
    </submittedName>
</protein>
<feature type="region of interest" description="Disordered" evidence="1">
    <location>
        <begin position="31"/>
        <end position="52"/>
    </location>
</feature>
<evidence type="ECO:0000313" key="2">
    <source>
        <dbReference type="EMBL" id="CAH3018329.1"/>
    </source>
</evidence>
<keyword evidence="3" id="KW-1185">Reference proteome</keyword>
<gene>
    <name evidence="2" type="ORF">PEVE_00042560</name>
</gene>
<comment type="caution">
    <text evidence="2">The sequence shown here is derived from an EMBL/GenBank/DDBJ whole genome shotgun (WGS) entry which is preliminary data.</text>
</comment>
<name>A0ABN8LMC4_9CNID</name>